<comment type="caution">
    <text evidence="12">The sequence shown here is derived from an EMBL/GenBank/DDBJ whole genome shotgun (WGS) entry which is preliminary data.</text>
</comment>
<dbReference type="Pfam" id="PF00588">
    <property type="entry name" value="SpoU_methylase"/>
    <property type="match status" value="1"/>
</dbReference>
<evidence type="ECO:0000256" key="4">
    <source>
        <dbReference type="ARBA" id="ARBA00022603"/>
    </source>
</evidence>
<keyword evidence="8" id="KW-0496">Mitochondrion</keyword>
<keyword evidence="5" id="KW-0808">Transferase</keyword>
<dbReference type="InterPro" id="IPR029026">
    <property type="entry name" value="tRNA_m1G_MTases_N"/>
</dbReference>
<dbReference type="InterPro" id="IPR013123">
    <property type="entry name" value="SpoU_subst-bd"/>
</dbReference>
<evidence type="ECO:0000313" key="13">
    <source>
        <dbReference type="Proteomes" id="UP000701801"/>
    </source>
</evidence>
<dbReference type="PANTHER" id="PTHR46103:SF1">
    <property type="entry name" value="RRNA METHYLTRANSFERASE 1, MITOCHONDRIAL"/>
    <property type="match status" value="1"/>
</dbReference>
<dbReference type="InterPro" id="IPR029028">
    <property type="entry name" value="Alpha/beta_knot_MTases"/>
</dbReference>
<dbReference type="GO" id="GO:0003723">
    <property type="term" value="F:RNA binding"/>
    <property type="evidence" value="ECO:0007669"/>
    <property type="project" value="InterPro"/>
</dbReference>
<dbReference type="GO" id="GO:0016435">
    <property type="term" value="F:rRNA (guanine) methyltransferase activity"/>
    <property type="evidence" value="ECO:0007669"/>
    <property type="project" value="TreeGrafter"/>
</dbReference>
<dbReference type="Proteomes" id="UP000701801">
    <property type="component" value="Unassembled WGS sequence"/>
</dbReference>
<feature type="compositionally biased region" description="Basic and acidic residues" evidence="10">
    <location>
        <begin position="130"/>
        <end position="142"/>
    </location>
</feature>
<sequence>MSSIVLTHHIGYLRSILPASRLSYHAGRAASVNTAIARGIRKSKGLALRGSERRQDDPRQQYIERNGLRARDRELDRGSREDRPSRAISAEEKRAPRKAPWMQRGSQKGKQGHPRTPFDNQRSFSSPVRQADRNSFESRDTPKFNPRHPHHFHDPQPRESFAESYGERRRNASSFQHSSSNGDSTSPKRKWERRPMEIVKGRGRFKSGENSLGNSDSAYQKRQWEPRPMEIAEGRGRFKPGEASLRNGDSTYQKRQWEPRPMEIAEGRGRFKSGEDSLGNGESTSNISRHRGPKGRSFLTEGLEGDGAPSMDAGVRSYKQNSPVARRGSDHNDSSEDGNRFSMTPLFETGPRTVKSGPRIPVSIPYTTPASEFLYGTSVVEAALTSRRIPRRQLYKLYIYTGENREQSSSDRDVDLEALARTNGVKVSRVNGDGLGLMDKMSGGRPHNGYILEASPLPRLPITSLGSTVDEDGRRGFNVTVDFQSREDAAVNGTADFINLPGSRRQPMVLLLDSIQDPGNLGGIIRTASFLGASAVAISTRNSASFTPVVLKASAGASENITLFSISNPEAFIQASHEAGWKIYAAVAPAGKGARQTNKSVSTDELDDPLARNPCLLMLGGEGDGLRMKLRRKSDIRIYIPGRSQKSSVDSLNVSVAAGILCNAFLGQNRPAITPPVDEVDGDVEEARGKNPDDLF</sequence>
<feature type="compositionally biased region" description="Basic and acidic residues" evidence="10">
    <location>
        <begin position="327"/>
        <end position="339"/>
    </location>
</feature>
<keyword evidence="6" id="KW-0949">S-adenosyl-L-methionine</keyword>
<feature type="domain" description="RNA 2-O ribose methyltransferase substrate binding" evidence="11">
    <location>
        <begin position="373"/>
        <end position="460"/>
    </location>
</feature>
<gene>
    <name evidence="12" type="ORF">HYALB_00003619</name>
</gene>
<evidence type="ECO:0000256" key="1">
    <source>
        <dbReference type="ARBA" id="ARBA00004173"/>
    </source>
</evidence>
<proteinExistence type="inferred from homology"/>
<dbReference type="GO" id="GO:0005739">
    <property type="term" value="C:mitochondrion"/>
    <property type="evidence" value="ECO:0007669"/>
    <property type="project" value="UniProtKB-SubCell"/>
</dbReference>
<dbReference type="SUPFAM" id="SSF75217">
    <property type="entry name" value="alpha/beta knot"/>
    <property type="match status" value="1"/>
</dbReference>
<evidence type="ECO:0000256" key="9">
    <source>
        <dbReference type="ARBA" id="ARBA00034881"/>
    </source>
</evidence>
<keyword evidence="7" id="KW-0809">Transit peptide</keyword>
<keyword evidence="13" id="KW-1185">Reference proteome</keyword>
<dbReference type="Gene3D" id="3.30.1330.30">
    <property type="match status" value="1"/>
</dbReference>
<dbReference type="AlphaFoldDB" id="A0A9N9Q185"/>
<evidence type="ECO:0000256" key="2">
    <source>
        <dbReference type="ARBA" id="ARBA00007228"/>
    </source>
</evidence>
<dbReference type="CDD" id="cd18105">
    <property type="entry name" value="SpoU-like_MRM1"/>
    <property type="match status" value="1"/>
</dbReference>
<dbReference type="SMART" id="SM00967">
    <property type="entry name" value="SpoU_sub_bind"/>
    <property type="match status" value="1"/>
</dbReference>
<dbReference type="EMBL" id="CAJVRM010000574">
    <property type="protein sequence ID" value="CAG8982183.1"/>
    <property type="molecule type" value="Genomic_DNA"/>
</dbReference>
<evidence type="ECO:0000256" key="10">
    <source>
        <dbReference type="SAM" id="MobiDB-lite"/>
    </source>
</evidence>
<reference evidence="12" key="1">
    <citation type="submission" date="2021-07" db="EMBL/GenBank/DDBJ databases">
        <authorList>
            <person name="Durling M."/>
        </authorList>
    </citation>
    <scope>NUCLEOTIDE SEQUENCE</scope>
</reference>
<organism evidence="12 13">
    <name type="scientific">Hymenoscyphus albidus</name>
    <dbReference type="NCBI Taxonomy" id="595503"/>
    <lineage>
        <taxon>Eukaryota</taxon>
        <taxon>Fungi</taxon>
        <taxon>Dikarya</taxon>
        <taxon>Ascomycota</taxon>
        <taxon>Pezizomycotina</taxon>
        <taxon>Leotiomycetes</taxon>
        <taxon>Helotiales</taxon>
        <taxon>Helotiaceae</taxon>
        <taxon>Hymenoscyphus</taxon>
    </lineage>
</organism>
<feature type="compositionally biased region" description="Polar residues" evidence="10">
    <location>
        <begin position="208"/>
        <end position="220"/>
    </location>
</feature>
<feature type="compositionally biased region" description="Basic and acidic residues" evidence="10">
    <location>
        <begin position="66"/>
        <end position="94"/>
    </location>
</feature>
<evidence type="ECO:0000256" key="6">
    <source>
        <dbReference type="ARBA" id="ARBA00022691"/>
    </source>
</evidence>
<feature type="compositionally biased region" description="Basic and acidic residues" evidence="10">
    <location>
        <begin position="685"/>
        <end position="696"/>
    </location>
</feature>
<feature type="region of interest" description="Disordered" evidence="10">
    <location>
        <begin position="268"/>
        <end position="354"/>
    </location>
</feature>
<comment type="subcellular location">
    <subcellularLocation>
        <location evidence="1">Mitochondrion</location>
    </subcellularLocation>
</comment>
<evidence type="ECO:0000256" key="5">
    <source>
        <dbReference type="ARBA" id="ARBA00022679"/>
    </source>
</evidence>
<keyword evidence="3" id="KW-0698">rRNA processing</keyword>
<feature type="compositionally biased region" description="Polar residues" evidence="10">
    <location>
        <begin position="118"/>
        <end position="128"/>
    </location>
</feature>
<evidence type="ECO:0000313" key="12">
    <source>
        <dbReference type="EMBL" id="CAG8982183.1"/>
    </source>
</evidence>
<feature type="region of interest" description="Disordered" evidence="10">
    <location>
        <begin position="676"/>
        <end position="696"/>
    </location>
</feature>
<feature type="compositionally biased region" description="Basic and acidic residues" evidence="10">
    <location>
        <begin position="152"/>
        <end position="170"/>
    </location>
</feature>
<name>A0A9N9Q185_9HELO</name>
<dbReference type="FunFam" id="3.30.1330.30:FF:000035">
    <property type="entry name" value="TrmH family RNA methyltransferase"/>
    <property type="match status" value="1"/>
</dbReference>
<accession>A0A9N9Q185</accession>
<dbReference type="PANTHER" id="PTHR46103">
    <property type="entry name" value="RRNA METHYLTRANSFERASE 1, MITOCHONDRIAL"/>
    <property type="match status" value="1"/>
</dbReference>
<evidence type="ECO:0000256" key="8">
    <source>
        <dbReference type="ARBA" id="ARBA00023128"/>
    </source>
</evidence>
<evidence type="ECO:0000259" key="11">
    <source>
        <dbReference type="SMART" id="SM00967"/>
    </source>
</evidence>
<dbReference type="SUPFAM" id="SSF55315">
    <property type="entry name" value="L30e-like"/>
    <property type="match status" value="1"/>
</dbReference>
<feature type="region of interest" description="Disordered" evidence="10">
    <location>
        <begin position="45"/>
        <end position="223"/>
    </location>
</feature>
<dbReference type="InterPro" id="IPR029064">
    <property type="entry name" value="Ribosomal_eL30-like_sf"/>
</dbReference>
<protein>
    <recommendedName>
        <fullName evidence="9">rRNA methyltransferase 1, mitochondrial</fullName>
    </recommendedName>
</protein>
<dbReference type="InterPro" id="IPR001537">
    <property type="entry name" value="SpoU_MeTrfase"/>
</dbReference>
<keyword evidence="4" id="KW-0489">Methyltransferase</keyword>
<dbReference type="InterPro" id="IPR047261">
    <property type="entry name" value="MRM1_MeTrfase_dom"/>
</dbReference>
<dbReference type="InterPro" id="IPR047182">
    <property type="entry name" value="MRM1"/>
</dbReference>
<dbReference type="Gene3D" id="3.40.1280.10">
    <property type="match status" value="1"/>
</dbReference>
<feature type="compositionally biased region" description="Polar residues" evidence="10">
    <location>
        <begin position="172"/>
        <end position="185"/>
    </location>
</feature>
<evidence type="ECO:0000256" key="7">
    <source>
        <dbReference type="ARBA" id="ARBA00022946"/>
    </source>
</evidence>
<dbReference type="OrthoDB" id="270651at2759"/>
<feature type="compositionally biased region" description="Basic and acidic residues" evidence="10">
    <location>
        <begin position="50"/>
        <end position="59"/>
    </location>
</feature>
<comment type="similarity">
    <text evidence="2">Belongs to the class IV-like SAM-binding methyltransferase superfamily. RNA methyltransferase TrmH family.</text>
</comment>
<evidence type="ECO:0000256" key="3">
    <source>
        <dbReference type="ARBA" id="ARBA00022552"/>
    </source>
</evidence>